<evidence type="ECO:0008006" key="4">
    <source>
        <dbReference type="Google" id="ProtNLM"/>
    </source>
</evidence>
<dbReference type="InParanoid" id="D8QKX1"/>
<dbReference type="VEuPathDB" id="FungiDB:SCHCODRAFT_02520635"/>
<dbReference type="SUPFAM" id="SSF57850">
    <property type="entry name" value="RING/U-box"/>
    <property type="match status" value="1"/>
</dbReference>
<protein>
    <recommendedName>
        <fullName evidence="4">ZZ-type domain-containing protein</fullName>
    </recommendedName>
</protein>
<feature type="region of interest" description="Disordered" evidence="1">
    <location>
        <begin position="53"/>
        <end position="76"/>
    </location>
</feature>
<sequence>MRRSSIEKAEPLVLEDELPQIYLTRRKTFQSDESAAEEDEFEALLERAAQTLKNRTQESSGQRRFNQAGKSAPADRALKNVPHTVLRDVASIDDNAASNQIASNIGEQVEYFAESSAVLMKALDEISSVHPFIRVAVMAFKAVIALELKRRENNHKVVALNIQMQDMMSALLPLRLIRDSQHVAPDGTTLENSIKPLMPRIADDIIACGNACDAYTKKSMVAKVLKSFIYEQRLADFGERFAQRRASLELALSVHTAVGVHENGQALGTVTEELTGVGDRLSAMDERLGGGLGGVGAKVDEANEHLGAVHTKLDAMNAKLEMLLLFRKLDSPREREISAYVHAHGGPNACMGDERALEDLARMEAGAVIRSQGPTLTKSRTTTERGRQRESVGMALGMNGGLSRRGSIDLSDVFYLKRELQEDLDESLEKNMDRFLRKLGALKEELVGALENIETSIHREGDRVVTDLTRVYTHGAHERIKDEDIHNLWQEMHWRNAVKAHHFTLALRDHVIEKHRSKYHRTDAYQVSRMSMVYTPPDLHSPGSTASCMSQQPPEDIARAITESLQRQKRDSDPDQWAINALTMLTVQPISEAFDDDGTGFISTREVNVFTSSRPRKWSLLHWLVYWGEGWYDSLLDYRVKILRTMQAMYGMLDELRPANRSAVDQYLGHIAFRRIELLLRGLDTSRPRAHQSVLDRLRPYTRAEEAKLKQRLKGVNFEIDDQSTLQVVKGPGRIDRYIFPLLYLTLCHHLGIIRLGHAYLLDEAELASASESLYQLMAAVDERVLRLSAIMRQTQLDRHARLGTYAFGMFQYVADLSQNLEDYAADNILQFSYYLDSNVDEGDDEVLTLENQGEKPKGVLTWAYDSSGYVSSPAIATTNSHISGTWTGLCAYHGGMQFGWVSGLLDISLDVDEDGVVFGTGRCALADCTIDGTCETDEDGLITLKFTVTFQAVPWVSSTALNTLSFEGGYLEGTNMLSGSWGNAGDVSPESLILVRTPGDVYRFRHCIDEEGRSAATFWRFAREAVLHRVRHQRWSATYFRQRLQEKQLYVDLHMRRINWSLFAAQPPLSWAEWDTLRHLNASISPEDARFYFSIVAFRRRQLCIHHNAWCNACHRIIVDDRYMCLQCAEEGLRYQIDLCVDCRDQTPTSGALVHKRSHALARFNYVLHDYQKKAVYEDALEALDRVKRIATRLEDFSLESPLTPKTAMAFETRSGCREESIAPPTCEECRSAVILPCWYCASCYINTQQDVFACENCRNREHMSYHVWILVKEETLRPELSTVELRLKALEQRFIGEQKGVHDRMAALEQKLDMILSKLGGADAE</sequence>
<dbReference type="Proteomes" id="UP000007431">
    <property type="component" value="Unassembled WGS sequence"/>
</dbReference>
<feature type="compositionally biased region" description="Polar residues" evidence="1">
    <location>
        <begin position="53"/>
        <end position="69"/>
    </location>
</feature>
<dbReference type="EMBL" id="GL377317">
    <property type="protein sequence ID" value="EFI91418.1"/>
    <property type="molecule type" value="Genomic_DNA"/>
</dbReference>
<dbReference type="OrthoDB" id="2122982at2759"/>
<gene>
    <name evidence="2" type="ORF">SCHCODRAFT_238605</name>
</gene>
<dbReference type="RefSeq" id="XP_003026321.1">
    <property type="nucleotide sequence ID" value="XM_003026275.1"/>
</dbReference>
<dbReference type="GeneID" id="9593046"/>
<dbReference type="eggNOG" id="ENOG502SXFA">
    <property type="taxonomic scope" value="Eukaryota"/>
</dbReference>
<organism evidence="3">
    <name type="scientific">Schizophyllum commune (strain H4-8 / FGSC 9210)</name>
    <name type="common">Split gill fungus</name>
    <dbReference type="NCBI Taxonomy" id="578458"/>
    <lineage>
        <taxon>Eukaryota</taxon>
        <taxon>Fungi</taxon>
        <taxon>Dikarya</taxon>
        <taxon>Basidiomycota</taxon>
        <taxon>Agaricomycotina</taxon>
        <taxon>Agaricomycetes</taxon>
        <taxon>Agaricomycetidae</taxon>
        <taxon>Agaricales</taxon>
        <taxon>Schizophyllaceae</taxon>
        <taxon>Schizophyllum</taxon>
    </lineage>
</organism>
<evidence type="ECO:0000313" key="3">
    <source>
        <dbReference type="Proteomes" id="UP000007431"/>
    </source>
</evidence>
<dbReference type="PROSITE" id="PS00018">
    <property type="entry name" value="EF_HAND_1"/>
    <property type="match status" value="1"/>
</dbReference>
<evidence type="ECO:0000256" key="1">
    <source>
        <dbReference type="SAM" id="MobiDB-lite"/>
    </source>
</evidence>
<keyword evidence="3" id="KW-1185">Reference proteome</keyword>
<accession>D8QKX1</accession>
<reference evidence="2 3" key="1">
    <citation type="journal article" date="2010" name="Nat. Biotechnol.">
        <title>Genome sequence of the model mushroom Schizophyllum commune.</title>
        <authorList>
            <person name="Ohm R.A."/>
            <person name="de Jong J.F."/>
            <person name="Lugones L.G."/>
            <person name="Aerts A."/>
            <person name="Kothe E."/>
            <person name="Stajich J.E."/>
            <person name="de Vries R.P."/>
            <person name="Record E."/>
            <person name="Levasseur A."/>
            <person name="Baker S.E."/>
            <person name="Bartholomew K.A."/>
            <person name="Coutinho P.M."/>
            <person name="Erdmann S."/>
            <person name="Fowler T.J."/>
            <person name="Gathman A.C."/>
            <person name="Lombard V."/>
            <person name="Henrissat B."/>
            <person name="Knabe N."/>
            <person name="Kuees U."/>
            <person name="Lilly W.W."/>
            <person name="Lindquist E."/>
            <person name="Lucas S."/>
            <person name="Magnuson J.K."/>
            <person name="Piumi F."/>
            <person name="Raudaskoski M."/>
            <person name="Salamov A."/>
            <person name="Schmutz J."/>
            <person name="Schwarze F.W.M.R."/>
            <person name="vanKuyk P.A."/>
            <person name="Horton J.S."/>
            <person name="Grigoriev I.V."/>
            <person name="Woesten H.A.B."/>
        </authorList>
    </citation>
    <scope>NUCLEOTIDE SEQUENCE [LARGE SCALE GENOMIC DNA]</scope>
    <source>
        <strain evidence="3">H4-8 / FGSC 9210</strain>
    </source>
</reference>
<evidence type="ECO:0000313" key="2">
    <source>
        <dbReference type="EMBL" id="EFI91418.1"/>
    </source>
</evidence>
<dbReference type="InterPro" id="IPR018247">
    <property type="entry name" value="EF_Hand_1_Ca_BS"/>
</dbReference>
<dbReference type="HOGENOM" id="CLU_004050_1_0_1"/>
<proteinExistence type="predicted"/>
<name>D8QKX1_SCHCM</name>
<dbReference type="STRING" id="578458.D8QKX1"/>
<dbReference type="OMA" id="HWMAYWA"/>
<dbReference type="KEGG" id="scm:SCHCO_02520635"/>